<gene>
    <name evidence="1" type="ORF">SAMN04488238_105203</name>
</gene>
<reference evidence="1 2" key="1">
    <citation type="submission" date="2016-10" db="EMBL/GenBank/DDBJ databases">
        <authorList>
            <person name="de Groot N.N."/>
        </authorList>
    </citation>
    <scope>NUCLEOTIDE SEQUENCE [LARGE SCALE GENOMIC DNA]</scope>
    <source>
        <strain evidence="1 2">CGMCC 1.8894</strain>
    </source>
</reference>
<name>A0A1H2Z1I1_9RHOB</name>
<dbReference type="PROSITE" id="PS51257">
    <property type="entry name" value="PROKAR_LIPOPROTEIN"/>
    <property type="match status" value="1"/>
</dbReference>
<evidence type="ECO:0000313" key="2">
    <source>
        <dbReference type="Proteomes" id="UP000198539"/>
    </source>
</evidence>
<keyword evidence="2" id="KW-1185">Reference proteome</keyword>
<proteinExistence type="predicted"/>
<organism evidence="1 2">
    <name type="scientific">Roseicitreum antarcticum</name>
    <dbReference type="NCBI Taxonomy" id="564137"/>
    <lineage>
        <taxon>Bacteria</taxon>
        <taxon>Pseudomonadati</taxon>
        <taxon>Pseudomonadota</taxon>
        <taxon>Alphaproteobacteria</taxon>
        <taxon>Rhodobacterales</taxon>
        <taxon>Paracoccaceae</taxon>
        <taxon>Roseicitreum</taxon>
    </lineage>
</organism>
<accession>A0A1H2Z1I1</accession>
<dbReference type="EMBL" id="FNOM01000005">
    <property type="protein sequence ID" value="SDX10868.1"/>
    <property type="molecule type" value="Genomic_DNA"/>
</dbReference>
<sequence length="118" mass="12855">MHPQRRRLGSIEPSRLILDLMRSIVFIAALLACAPAFADAPPDAMRIGPAAALDCVAARYRGEALRVRDDEDGLIQEVRWLTPASNVLQIELTGPGCRFLEVEGVGQTEARILPGPPR</sequence>
<dbReference type="AlphaFoldDB" id="A0A1H2Z1I1"/>
<dbReference type="Proteomes" id="UP000198539">
    <property type="component" value="Unassembled WGS sequence"/>
</dbReference>
<evidence type="ECO:0008006" key="3">
    <source>
        <dbReference type="Google" id="ProtNLM"/>
    </source>
</evidence>
<evidence type="ECO:0000313" key="1">
    <source>
        <dbReference type="EMBL" id="SDX10868.1"/>
    </source>
</evidence>
<dbReference type="STRING" id="564137.SAMN04488238_105203"/>
<protein>
    <recommendedName>
        <fullName evidence="3">Cys/Met metabolism pyridoxal-phosphate-dependent enzyme</fullName>
    </recommendedName>
</protein>